<dbReference type="Gene3D" id="3.90.640.10">
    <property type="entry name" value="Actin, Chain A, domain 4"/>
    <property type="match status" value="1"/>
</dbReference>
<keyword evidence="3 4" id="KW-0067">ATP-binding</keyword>
<gene>
    <name evidence="5" type="ORF">BRADI_1g66520v3</name>
</gene>
<evidence type="ECO:0000313" key="7">
    <source>
        <dbReference type="Proteomes" id="UP000008810"/>
    </source>
</evidence>
<dbReference type="SUPFAM" id="SSF53067">
    <property type="entry name" value="Actin-like ATPase domain"/>
    <property type="match status" value="2"/>
</dbReference>
<reference evidence="5 6" key="1">
    <citation type="journal article" date="2010" name="Nature">
        <title>Genome sequencing and analysis of the model grass Brachypodium distachyon.</title>
        <authorList>
            <consortium name="International Brachypodium Initiative"/>
        </authorList>
    </citation>
    <scope>NUCLEOTIDE SEQUENCE [LARGE SCALE GENOMIC DNA]</scope>
    <source>
        <strain evidence="5 6">Bd21</strain>
    </source>
</reference>
<dbReference type="InterPro" id="IPR013126">
    <property type="entry name" value="Hsp_70_fam"/>
</dbReference>
<reference evidence="5" key="2">
    <citation type="submission" date="2017-06" db="EMBL/GenBank/DDBJ databases">
        <title>WGS assembly of Brachypodium distachyon.</title>
        <authorList>
            <consortium name="The International Brachypodium Initiative"/>
            <person name="Lucas S."/>
            <person name="Harmon-Smith M."/>
            <person name="Lail K."/>
            <person name="Tice H."/>
            <person name="Grimwood J."/>
            <person name="Bruce D."/>
            <person name="Barry K."/>
            <person name="Shu S."/>
            <person name="Lindquist E."/>
            <person name="Wang M."/>
            <person name="Pitluck S."/>
            <person name="Vogel J.P."/>
            <person name="Garvin D.F."/>
            <person name="Mockler T.C."/>
            <person name="Schmutz J."/>
            <person name="Rokhsar D."/>
            <person name="Bevan M.W."/>
        </authorList>
    </citation>
    <scope>NUCLEOTIDE SEQUENCE</scope>
    <source>
        <strain evidence="5">Bd21</strain>
    </source>
</reference>
<evidence type="ECO:0000313" key="6">
    <source>
        <dbReference type="EnsemblPlants" id="KQK22314"/>
    </source>
</evidence>
<dbReference type="FunFam" id="3.90.640.10:FF:000134">
    <property type="entry name" value="Heat shock cognate 71 kDa protein"/>
    <property type="match status" value="1"/>
</dbReference>
<keyword evidence="7" id="KW-1185">Reference proteome</keyword>
<dbReference type="Gene3D" id="3.30.30.30">
    <property type="match status" value="1"/>
</dbReference>
<dbReference type="Gene3D" id="3.30.420.40">
    <property type="match status" value="4"/>
</dbReference>
<dbReference type="SUPFAM" id="SSF100920">
    <property type="entry name" value="Heat shock protein 70kD (HSP70), peptide-binding domain"/>
    <property type="match status" value="1"/>
</dbReference>
<dbReference type="InterPro" id="IPR018181">
    <property type="entry name" value="Heat_shock_70_CS"/>
</dbReference>
<dbReference type="InterPro" id="IPR029047">
    <property type="entry name" value="HSP70_peptide-bd_sf"/>
</dbReference>
<dbReference type="PANTHER" id="PTHR19375">
    <property type="entry name" value="HEAT SHOCK PROTEIN 70KDA"/>
    <property type="match status" value="1"/>
</dbReference>
<evidence type="ECO:0000256" key="2">
    <source>
        <dbReference type="ARBA" id="ARBA00022741"/>
    </source>
</evidence>
<comment type="similarity">
    <text evidence="1 4">Belongs to the heat shock protein 70 family.</text>
</comment>
<dbReference type="EMBL" id="CM000880">
    <property type="protein sequence ID" value="KQK22314.2"/>
    <property type="molecule type" value="Genomic_DNA"/>
</dbReference>
<dbReference type="Gene3D" id="2.60.34.10">
    <property type="entry name" value="Substrate Binding Domain Of DNAk, Chain A, domain 1"/>
    <property type="match status" value="1"/>
</dbReference>
<evidence type="ECO:0000256" key="3">
    <source>
        <dbReference type="ARBA" id="ARBA00022840"/>
    </source>
</evidence>
<organism evidence="5">
    <name type="scientific">Brachypodium distachyon</name>
    <name type="common">Purple false brome</name>
    <name type="synonym">Trachynia distachya</name>
    <dbReference type="NCBI Taxonomy" id="15368"/>
    <lineage>
        <taxon>Eukaryota</taxon>
        <taxon>Viridiplantae</taxon>
        <taxon>Streptophyta</taxon>
        <taxon>Embryophyta</taxon>
        <taxon>Tracheophyta</taxon>
        <taxon>Spermatophyta</taxon>
        <taxon>Magnoliopsida</taxon>
        <taxon>Liliopsida</taxon>
        <taxon>Poales</taxon>
        <taxon>Poaceae</taxon>
        <taxon>BOP clade</taxon>
        <taxon>Pooideae</taxon>
        <taxon>Stipodae</taxon>
        <taxon>Brachypodieae</taxon>
        <taxon>Brachypodium</taxon>
    </lineage>
</organism>
<dbReference type="PRINTS" id="PR00301">
    <property type="entry name" value="HEATSHOCK70"/>
</dbReference>
<dbReference type="FunFam" id="3.30.420.40:FF:000026">
    <property type="entry name" value="Heat shock protein 70"/>
    <property type="match status" value="1"/>
</dbReference>
<dbReference type="GO" id="GO:0005737">
    <property type="term" value="C:cytoplasm"/>
    <property type="evidence" value="ECO:0000318"/>
    <property type="project" value="GO_Central"/>
</dbReference>
<dbReference type="GO" id="GO:0016887">
    <property type="term" value="F:ATP hydrolysis activity"/>
    <property type="evidence" value="ECO:0000318"/>
    <property type="project" value="GO_Central"/>
</dbReference>
<dbReference type="EnsemblPlants" id="KQK22314">
    <property type="protein sequence ID" value="KQK22314"/>
    <property type="gene ID" value="BRADI_1g66520v3"/>
</dbReference>
<dbReference type="FunFam" id="2.60.34.10:FF:000012">
    <property type="entry name" value="Heat shock 70 kDa protein"/>
    <property type="match status" value="1"/>
</dbReference>
<keyword evidence="2 4" id="KW-0547">Nucleotide-binding</keyword>
<dbReference type="GO" id="GO:0044183">
    <property type="term" value="F:protein folding chaperone"/>
    <property type="evidence" value="ECO:0000318"/>
    <property type="project" value="GO_Central"/>
</dbReference>
<proteinExistence type="inferred from homology"/>
<evidence type="ECO:0000256" key="4">
    <source>
        <dbReference type="RuleBase" id="RU003322"/>
    </source>
</evidence>
<dbReference type="AlphaFoldDB" id="A0A0Q3SBJ6"/>
<name>A0A0Q3SBJ6_BRADI</name>
<dbReference type="GO" id="GO:0031072">
    <property type="term" value="F:heat shock protein binding"/>
    <property type="evidence" value="ECO:0000318"/>
    <property type="project" value="GO_Central"/>
</dbReference>
<dbReference type="GO" id="GO:0005524">
    <property type="term" value="F:ATP binding"/>
    <property type="evidence" value="ECO:0007669"/>
    <property type="project" value="UniProtKB-KW"/>
</dbReference>
<dbReference type="InterPro" id="IPR043129">
    <property type="entry name" value="ATPase_NBD"/>
</dbReference>
<dbReference type="PROSITE" id="PS00329">
    <property type="entry name" value="HSP70_2"/>
    <property type="match status" value="1"/>
</dbReference>
<dbReference type="GO" id="GO:0140662">
    <property type="term" value="F:ATP-dependent protein folding chaperone"/>
    <property type="evidence" value="ECO:0007669"/>
    <property type="project" value="InterPro"/>
</dbReference>
<dbReference type="GO" id="GO:0042026">
    <property type="term" value="P:protein refolding"/>
    <property type="evidence" value="ECO:0000318"/>
    <property type="project" value="GO_Central"/>
</dbReference>
<evidence type="ECO:0000256" key="1">
    <source>
        <dbReference type="ARBA" id="ARBA00007381"/>
    </source>
</evidence>
<evidence type="ECO:0000313" key="5">
    <source>
        <dbReference type="EMBL" id="KQK22314.2"/>
    </source>
</evidence>
<dbReference type="Proteomes" id="UP000008810">
    <property type="component" value="Chromosome 1"/>
</dbReference>
<dbReference type="Gramene" id="KQK22314">
    <property type="protein sequence ID" value="KQK22314"/>
    <property type="gene ID" value="BRADI_1g66520v3"/>
</dbReference>
<dbReference type="OrthoDB" id="3789372at2759"/>
<reference evidence="6" key="3">
    <citation type="submission" date="2018-08" db="UniProtKB">
        <authorList>
            <consortium name="EnsemblPlants"/>
        </authorList>
    </citation>
    <scope>IDENTIFICATION</scope>
    <source>
        <strain evidence="6">cv. Bd21</strain>
    </source>
</reference>
<sequence length="597" mass="66362">MGTVGKGEGPAIGIDLGTTYSCAAVWRPSHNRVEVIPNDQGNLTTPSCVAFTDTCRLIGEAAMNQAAMNSVNTVFDAKRLIGRRFSNASVQGDIKLWPFKVISGPSDRPMIVVQYRGEEKKFAAEEISSMVLIKMQEAAEAYLGTAVKNVVITVPIYFNDSQRQATIDAGTIAGLNVMRIINEPSAAAIAYGLDKMTVSGSVKTVLIFDLGGGTLDISIINIDMGIFRVKATSGDTHLGGEDINSRMVEHFVQDFLRRHKSDIKSNPRALMQLRTACERAKRMLSSTTQAKFEIDSLHEGIDYYGIITRARFEELNMDLFRNRIPKVQELLQDFFNGKVLCRSINPDEAVAYGAAVQAAVLSGQCNQKVQDLLLLDVTPLSLGVDIVDDFYRPGVMSVIIPRNTTIPCKNAWNYTTIFDNQTSILFPVFEGEGAMTKDNNLLGQIILGGIIPAPAGVPYIDVTFEIEANGILKVSAEDMTTGNKNSITISTDKGGLNKQEIERMIWDAKKYKSADKGSKIKKENEEGWLSKEEIERMVTKKRMIQDAEKYKSEDKKRKIKKENEGWLSKEEFERMVTKKRMIQGAENYELEDKKQIM</sequence>
<dbReference type="STRING" id="15368.A0A0Q3SBJ6"/>
<dbReference type="PROSITE" id="PS00297">
    <property type="entry name" value="HSP70_1"/>
    <property type="match status" value="1"/>
</dbReference>
<dbReference type="InParanoid" id="A0A0Q3SBJ6"/>
<protein>
    <recommendedName>
        <fullName evidence="8">EF-hand domain-containing protein</fullName>
    </recommendedName>
</protein>
<dbReference type="Pfam" id="PF00012">
    <property type="entry name" value="HSP70"/>
    <property type="match status" value="2"/>
</dbReference>
<evidence type="ECO:0008006" key="8">
    <source>
        <dbReference type="Google" id="ProtNLM"/>
    </source>
</evidence>
<accession>A0A0Q3SBJ6</accession>